<dbReference type="Pfam" id="PF17181">
    <property type="entry name" value="EPF"/>
    <property type="match status" value="1"/>
</dbReference>
<evidence type="ECO:0000313" key="2">
    <source>
        <dbReference type="Proteomes" id="UP000257109"/>
    </source>
</evidence>
<keyword evidence="2" id="KW-1185">Reference proteome</keyword>
<gene>
    <name evidence="1" type="primary">EPFL6</name>
    <name evidence="1" type="ORF">CR513_06666</name>
</gene>
<comment type="caution">
    <text evidence="1">The sequence shown here is derived from an EMBL/GenBank/DDBJ whole genome shotgun (WGS) entry which is preliminary data.</text>
</comment>
<reference evidence="1" key="1">
    <citation type="submission" date="2018-05" db="EMBL/GenBank/DDBJ databases">
        <title>Draft genome of Mucuna pruriens seed.</title>
        <authorList>
            <person name="Nnadi N.E."/>
            <person name="Vos R."/>
            <person name="Hasami M.H."/>
            <person name="Devisetty U.K."/>
            <person name="Aguiy J.C."/>
        </authorList>
    </citation>
    <scope>NUCLEOTIDE SEQUENCE [LARGE SCALE GENOMIC DNA]</scope>
    <source>
        <strain evidence="1">JCA_2017</strain>
    </source>
</reference>
<proteinExistence type="predicted"/>
<dbReference type="Proteomes" id="UP000257109">
    <property type="component" value="Unassembled WGS sequence"/>
</dbReference>
<sequence>MESAPYFHMHVELNEEIGQSLVSKDKIKVSSTGWPRRLLTELGSPPLGCTTQCSKCKSYKPVYVVVHPRSKEYYPEERMCSCGNKLYKS</sequence>
<protein>
    <submittedName>
        <fullName evidence="1">EPIDERMAL PATTERNING FACTOR-like protein 6</fullName>
    </submittedName>
</protein>
<name>A0A371I1W6_MUCPR</name>
<feature type="non-terminal residue" evidence="1">
    <location>
        <position position="1"/>
    </location>
</feature>
<dbReference type="AlphaFoldDB" id="A0A371I1W6"/>
<evidence type="ECO:0000313" key="1">
    <source>
        <dbReference type="EMBL" id="RDY09036.1"/>
    </source>
</evidence>
<accession>A0A371I1W6</accession>
<organism evidence="1 2">
    <name type="scientific">Mucuna pruriens</name>
    <name type="common">Velvet bean</name>
    <name type="synonym">Dolichos pruriens</name>
    <dbReference type="NCBI Taxonomy" id="157652"/>
    <lineage>
        <taxon>Eukaryota</taxon>
        <taxon>Viridiplantae</taxon>
        <taxon>Streptophyta</taxon>
        <taxon>Embryophyta</taxon>
        <taxon>Tracheophyta</taxon>
        <taxon>Spermatophyta</taxon>
        <taxon>Magnoliopsida</taxon>
        <taxon>eudicotyledons</taxon>
        <taxon>Gunneridae</taxon>
        <taxon>Pentapetalae</taxon>
        <taxon>rosids</taxon>
        <taxon>fabids</taxon>
        <taxon>Fabales</taxon>
        <taxon>Fabaceae</taxon>
        <taxon>Papilionoideae</taxon>
        <taxon>50 kb inversion clade</taxon>
        <taxon>NPAAA clade</taxon>
        <taxon>indigoferoid/millettioid clade</taxon>
        <taxon>Phaseoleae</taxon>
        <taxon>Mucuna</taxon>
    </lineage>
</organism>
<dbReference type="EMBL" id="QJKJ01001141">
    <property type="protein sequence ID" value="RDY09036.1"/>
    <property type="molecule type" value="Genomic_DNA"/>
</dbReference>